<keyword evidence="2" id="KW-1185">Reference proteome</keyword>
<sequence>MPLDASEGSVLDYVPNELLTIILSFLIPSRNELTKVSNLSRRLRECALKVQGFFSHVYCAVTVRDDYLSFYDGLLLNPDLASSVRHITFLPTTVSTSSLTVALRKPTQPIIDEYLFWLSVCALPKLDRIDLVGLHWHDRAAQPTGRGPSRRTILSKRPRLRLLELHTSSLTIDDTSQCSFISTLSSLHVERHLHLGTFCLYPPALSVPPVAAPSATAPSRVTLSLRPGDSSFATPTSWNTALAFAPAFTGLRSLRVDHVRGCDVAAFQRMLNYCSYHLEHLHFLPANPGSSPAMRLVQAWRQFSLTDFARLHTVAIGIPFFPADNSIASHCRSQVMQHLITHLPVDIAVLHVNAIAAMHDGDDIDATQISIVLTRVCHEAFVNALATYDNLVSFQLGLGWAVDDDLRSWTPSMQAAVEARLANLPGIVPLRPPVLALSDTA</sequence>
<dbReference type="Proteomes" id="UP000703269">
    <property type="component" value="Unassembled WGS sequence"/>
</dbReference>
<accession>A0A9P3GYP3</accession>
<proteinExistence type="predicted"/>
<dbReference type="AlphaFoldDB" id="A0A9P3GYP3"/>
<name>A0A9P3GYP3_9APHY</name>
<organism evidence="1 2">
    <name type="scientific">Phanerochaete sordida</name>
    <dbReference type="NCBI Taxonomy" id="48140"/>
    <lineage>
        <taxon>Eukaryota</taxon>
        <taxon>Fungi</taxon>
        <taxon>Dikarya</taxon>
        <taxon>Basidiomycota</taxon>
        <taxon>Agaricomycotina</taxon>
        <taxon>Agaricomycetes</taxon>
        <taxon>Polyporales</taxon>
        <taxon>Phanerochaetaceae</taxon>
        <taxon>Phanerochaete</taxon>
    </lineage>
</organism>
<evidence type="ECO:0000313" key="1">
    <source>
        <dbReference type="EMBL" id="GJF00756.1"/>
    </source>
</evidence>
<comment type="caution">
    <text evidence="1">The sequence shown here is derived from an EMBL/GenBank/DDBJ whole genome shotgun (WGS) entry which is preliminary data.</text>
</comment>
<evidence type="ECO:0008006" key="3">
    <source>
        <dbReference type="Google" id="ProtNLM"/>
    </source>
</evidence>
<protein>
    <recommendedName>
        <fullName evidence="3">F-box domain-containing protein</fullName>
    </recommendedName>
</protein>
<reference evidence="1 2" key="1">
    <citation type="submission" date="2021-08" db="EMBL/GenBank/DDBJ databases">
        <title>Draft Genome Sequence of Phanerochaete sordida strain YK-624.</title>
        <authorList>
            <person name="Mori T."/>
            <person name="Dohra H."/>
            <person name="Suzuki T."/>
            <person name="Kawagishi H."/>
            <person name="Hirai H."/>
        </authorList>
    </citation>
    <scope>NUCLEOTIDE SEQUENCE [LARGE SCALE GENOMIC DNA]</scope>
    <source>
        <strain evidence="1 2">YK-624</strain>
    </source>
</reference>
<evidence type="ECO:0000313" key="2">
    <source>
        <dbReference type="Proteomes" id="UP000703269"/>
    </source>
</evidence>
<gene>
    <name evidence="1" type="ORF">PsYK624_170570</name>
</gene>
<dbReference type="EMBL" id="BPQB01000196">
    <property type="protein sequence ID" value="GJF00756.1"/>
    <property type="molecule type" value="Genomic_DNA"/>
</dbReference>